<comment type="caution">
    <text evidence="1">The sequence shown here is derived from an EMBL/GenBank/DDBJ whole genome shotgun (WGS) entry which is preliminary data.</text>
</comment>
<accession>A0A840APF7</accession>
<gene>
    <name evidence="1" type="ORF">GGR25_003227</name>
</gene>
<proteinExistence type="predicted"/>
<reference evidence="1 2" key="1">
    <citation type="submission" date="2020-08" db="EMBL/GenBank/DDBJ databases">
        <title>Genomic Encyclopedia of Type Strains, Phase IV (KMG-IV): sequencing the most valuable type-strain genomes for metagenomic binning, comparative biology and taxonomic classification.</title>
        <authorList>
            <person name="Goeker M."/>
        </authorList>
    </citation>
    <scope>NUCLEOTIDE SEQUENCE [LARGE SCALE GENOMIC DNA]</scope>
    <source>
        <strain evidence="1 2">DSM 25966</strain>
    </source>
</reference>
<keyword evidence="2" id="KW-1185">Reference proteome</keyword>
<evidence type="ECO:0000313" key="1">
    <source>
        <dbReference type="EMBL" id="MBB3932169.1"/>
    </source>
</evidence>
<dbReference type="Proteomes" id="UP000553963">
    <property type="component" value="Unassembled WGS sequence"/>
</dbReference>
<dbReference type="AlphaFoldDB" id="A0A840APF7"/>
<name>A0A840APF7_9HYPH</name>
<sequence>MNDADTCLRRDSSLNELLHEPIIAMLMSSDGVRSDEIRALFRTAAEKDLARARRDGRSIERFERCFTP</sequence>
<dbReference type="RefSeq" id="WP_183399827.1">
    <property type="nucleotide sequence ID" value="NZ_JACIDS010000004.1"/>
</dbReference>
<evidence type="ECO:0000313" key="2">
    <source>
        <dbReference type="Proteomes" id="UP000553963"/>
    </source>
</evidence>
<protein>
    <submittedName>
        <fullName evidence="1">Uncharacterized protein</fullName>
    </submittedName>
</protein>
<dbReference type="EMBL" id="JACIDS010000004">
    <property type="protein sequence ID" value="MBB3932169.1"/>
    <property type="molecule type" value="Genomic_DNA"/>
</dbReference>
<organism evidence="1 2">
    <name type="scientific">Kaistia hirudinis</name>
    <dbReference type="NCBI Taxonomy" id="1293440"/>
    <lineage>
        <taxon>Bacteria</taxon>
        <taxon>Pseudomonadati</taxon>
        <taxon>Pseudomonadota</taxon>
        <taxon>Alphaproteobacteria</taxon>
        <taxon>Hyphomicrobiales</taxon>
        <taxon>Kaistiaceae</taxon>
        <taxon>Kaistia</taxon>
    </lineage>
</organism>